<dbReference type="InterPro" id="IPR013785">
    <property type="entry name" value="Aldolase_TIM"/>
</dbReference>
<keyword evidence="3" id="KW-0812">Transmembrane</keyword>
<accession>A0A8H5G1Q2</accession>
<evidence type="ECO:0000256" key="1">
    <source>
        <dbReference type="ARBA" id="ARBA00001917"/>
    </source>
</evidence>
<proteinExistence type="predicted"/>
<dbReference type="Pfam" id="PF01070">
    <property type="entry name" value="FMN_dh"/>
    <property type="match status" value="1"/>
</dbReference>
<evidence type="ECO:0000256" key="3">
    <source>
        <dbReference type="SAM" id="Phobius"/>
    </source>
</evidence>
<organism evidence="5 6">
    <name type="scientific">Tetrapyrgos nigripes</name>
    <dbReference type="NCBI Taxonomy" id="182062"/>
    <lineage>
        <taxon>Eukaryota</taxon>
        <taxon>Fungi</taxon>
        <taxon>Dikarya</taxon>
        <taxon>Basidiomycota</taxon>
        <taxon>Agaricomycotina</taxon>
        <taxon>Agaricomycetes</taxon>
        <taxon>Agaricomycetidae</taxon>
        <taxon>Agaricales</taxon>
        <taxon>Marasmiineae</taxon>
        <taxon>Marasmiaceae</taxon>
        <taxon>Tetrapyrgos</taxon>
    </lineage>
</organism>
<dbReference type="GO" id="GO:0016491">
    <property type="term" value="F:oxidoreductase activity"/>
    <property type="evidence" value="ECO:0007669"/>
    <property type="project" value="InterPro"/>
</dbReference>
<dbReference type="OrthoDB" id="1925334at2759"/>
<dbReference type="SUPFAM" id="SSF51395">
    <property type="entry name" value="FMN-linked oxidoreductases"/>
    <property type="match status" value="1"/>
</dbReference>
<feature type="compositionally biased region" description="Basic and acidic residues" evidence="2">
    <location>
        <begin position="80"/>
        <end position="95"/>
    </location>
</feature>
<feature type="domain" description="FMN-dependent dehydrogenase" evidence="4">
    <location>
        <begin position="263"/>
        <end position="320"/>
    </location>
</feature>
<comment type="caution">
    <text evidence="5">The sequence shown here is derived from an EMBL/GenBank/DDBJ whole genome shotgun (WGS) entry which is preliminary data.</text>
</comment>
<feature type="transmembrane region" description="Helical" evidence="3">
    <location>
        <begin position="46"/>
        <end position="69"/>
    </location>
</feature>
<comment type="cofactor">
    <cofactor evidence="1">
        <name>FMN</name>
        <dbReference type="ChEBI" id="CHEBI:58210"/>
    </cofactor>
</comment>
<feature type="region of interest" description="Disordered" evidence="2">
    <location>
        <begin position="1"/>
        <end position="40"/>
    </location>
</feature>
<feature type="region of interest" description="Disordered" evidence="2">
    <location>
        <begin position="121"/>
        <end position="146"/>
    </location>
</feature>
<gene>
    <name evidence="5" type="ORF">D9758_013754</name>
</gene>
<dbReference type="InterPro" id="IPR000262">
    <property type="entry name" value="FMN-dep_DH"/>
</dbReference>
<keyword evidence="6" id="KW-1185">Reference proteome</keyword>
<evidence type="ECO:0000313" key="5">
    <source>
        <dbReference type="EMBL" id="KAF5356686.1"/>
    </source>
</evidence>
<protein>
    <recommendedName>
        <fullName evidence="4">FMN-dependent dehydrogenase domain-containing protein</fullName>
    </recommendedName>
</protein>
<keyword evidence="3" id="KW-1133">Transmembrane helix</keyword>
<dbReference type="Gene3D" id="3.20.20.70">
    <property type="entry name" value="Aldolase class I"/>
    <property type="match status" value="1"/>
</dbReference>
<reference evidence="5 6" key="1">
    <citation type="journal article" date="2020" name="ISME J.">
        <title>Uncovering the hidden diversity of litter-decomposition mechanisms in mushroom-forming fungi.</title>
        <authorList>
            <person name="Floudas D."/>
            <person name="Bentzer J."/>
            <person name="Ahren D."/>
            <person name="Johansson T."/>
            <person name="Persson P."/>
            <person name="Tunlid A."/>
        </authorList>
    </citation>
    <scope>NUCLEOTIDE SEQUENCE [LARGE SCALE GENOMIC DNA]</scope>
    <source>
        <strain evidence="5 6">CBS 291.85</strain>
    </source>
</reference>
<name>A0A8H5G1Q2_9AGAR</name>
<dbReference type="EMBL" id="JAACJM010000053">
    <property type="protein sequence ID" value="KAF5356686.1"/>
    <property type="molecule type" value="Genomic_DNA"/>
</dbReference>
<evidence type="ECO:0000256" key="2">
    <source>
        <dbReference type="SAM" id="MobiDB-lite"/>
    </source>
</evidence>
<evidence type="ECO:0000259" key="4">
    <source>
        <dbReference type="Pfam" id="PF01070"/>
    </source>
</evidence>
<feature type="compositionally biased region" description="Basic and acidic residues" evidence="2">
    <location>
        <begin position="126"/>
        <end position="146"/>
    </location>
</feature>
<evidence type="ECO:0000313" key="6">
    <source>
        <dbReference type="Proteomes" id="UP000559256"/>
    </source>
</evidence>
<sequence length="339" mass="37228">MLDPSSASSGVPQGNNSSNSDDGQNSSGSDDDDQKGSRNSTRIPKIVGIVLGVVAFMFLVAALLIYRLYRRRRRQAQQSKDLELAKTDDQERQAALDDEQGPGHSRASTWRRISPFLLIPSSVHPTQRDRKESRNPVPDRDPPESIERVVTPMYTPGDAPAYIAQGQDMKIERSSPNEEETGSIDMPPPSYASISGLQALFLYVSVVAREDSEVSEFEGTSGKTTRARSDQPKFHVLFDPGMRSHDANVNIYSNTPGTVDQHKFLVRFVSGIRTESDILKAILLGADGVLIGGPYLYASILAGQAGVEQFIKQLLVDLDVTGEIPWMGSGGRGWKMRMF</sequence>
<keyword evidence="3" id="KW-0472">Membrane</keyword>
<dbReference type="Proteomes" id="UP000559256">
    <property type="component" value="Unassembled WGS sequence"/>
</dbReference>
<dbReference type="AlphaFoldDB" id="A0A8H5G1Q2"/>
<feature type="compositionally biased region" description="Polar residues" evidence="2">
    <location>
        <begin position="1"/>
        <end position="12"/>
    </location>
</feature>
<feature type="compositionally biased region" description="Low complexity" evidence="2">
    <location>
        <begin position="13"/>
        <end position="28"/>
    </location>
</feature>
<feature type="region of interest" description="Disordered" evidence="2">
    <location>
        <begin position="76"/>
        <end position="109"/>
    </location>
</feature>